<dbReference type="EMBL" id="BONZ01000087">
    <property type="protein sequence ID" value="GIH20026.1"/>
    <property type="molecule type" value="Genomic_DNA"/>
</dbReference>
<name>A0A8J3R0M3_9ACTN</name>
<comment type="caution">
    <text evidence="1">The sequence shown here is derived from an EMBL/GenBank/DDBJ whole genome shotgun (WGS) entry which is preliminary data.</text>
</comment>
<dbReference type="AlphaFoldDB" id="A0A8J3R0M3"/>
<evidence type="ECO:0000313" key="2">
    <source>
        <dbReference type="Proteomes" id="UP000642748"/>
    </source>
</evidence>
<accession>A0A8J3R0M3</accession>
<keyword evidence="2" id="KW-1185">Reference proteome</keyword>
<protein>
    <submittedName>
        <fullName evidence="1">Uncharacterized protein</fullName>
    </submittedName>
</protein>
<gene>
    <name evidence="1" type="ORF">Raf01_81980</name>
</gene>
<organism evidence="1 2">
    <name type="scientific">Rugosimonospora africana</name>
    <dbReference type="NCBI Taxonomy" id="556532"/>
    <lineage>
        <taxon>Bacteria</taxon>
        <taxon>Bacillati</taxon>
        <taxon>Actinomycetota</taxon>
        <taxon>Actinomycetes</taxon>
        <taxon>Micromonosporales</taxon>
        <taxon>Micromonosporaceae</taxon>
        <taxon>Rugosimonospora</taxon>
    </lineage>
</organism>
<dbReference type="Proteomes" id="UP000642748">
    <property type="component" value="Unassembled WGS sequence"/>
</dbReference>
<sequence>MAHNPGMAWWRQADCPVRPVERDWIERSMDWFVTEFGTQRLHGEVVLPTDDYFPGAYRGTREDIRAVLARLCAQMDIDPSRVDLEYDAADDNPELSAYVPIQSEWTGAAGHHRIRDGRSVIGIRDDQAAHPTALVATIAHELGHVLLLGDGRISARQQDHEPLTDLLTIFFGLGIFSANAAFEYTRTVRGTYSYARTSRFGYLTEPMYGYGLARYAWLRGDADPGWARYLDTNPRTFLRRGLRYLSQADRVR</sequence>
<evidence type="ECO:0000313" key="1">
    <source>
        <dbReference type="EMBL" id="GIH20026.1"/>
    </source>
</evidence>
<reference evidence="1" key="1">
    <citation type="submission" date="2021-01" db="EMBL/GenBank/DDBJ databases">
        <title>Whole genome shotgun sequence of Rugosimonospora africana NBRC 104875.</title>
        <authorList>
            <person name="Komaki H."/>
            <person name="Tamura T."/>
        </authorList>
    </citation>
    <scope>NUCLEOTIDE SEQUENCE</scope>
    <source>
        <strain evidence="1">NBRC 104875</strain>
    </source>
</reference>
<proteinExistence type="predicted"/>